<dbReference type="KEGG" id="tad:TRIADDRAFT_61733"/>
<proteinExistence type="predicted"/>
<accession>B3SBT9</accession>
<dbReference type="EMBL" id="DS985266">
    <property type="protein sequence ID" value="EDV19816.1"/>
    <property type="molecule type" value="Genomic_DNA"/>
</dbReference>
<protein>
    <submittedName>
        <fullName evidence="1">Uncharacterized protein</fullName>
    </submittedName>
</protein>
<sequence>MAAAIGAISGTTYKTTETETRISNNSKRGCTLRLSHSELTGSGKSYLTCRQINKINKAKLNNTGCDIKLSKTQVVKNGGFIGALLAGILPAVISGIAGRGVTLPGTISKKIKDYKK</sequence>
<organism evidence="1 2">
    <name type="scientific">Trichoplax adhaerens</name>
    <name type="common">Trichoplax reptans</name>
    <dbReference type="NCBI Taxonomy" id="10228"/>
    <lineage>
        <taxon>Eukaryota</taxon>
        <taxon>Metazoa</taxon>
        <taxon>Placozoa</taxon>
        <taxon>Uniplacotomia</taxon>
        <taxon>Trichoplacea</taxon>
        <taxon>Trichoplacidae</taxon>
        <taxon>Trichoplax</taxon>
    </lineage>
</organism>
<keyword evidence="2" id="KW-1185">Reference proteome</keyword>
<dbReference type="RefSeq" id="XP_002117686.1">
    <property type="nucleotide sequence ID" value="XM_002117650.1"/>
</dbReference>
<name>B3SBT9_TRIAD</name>
<dbReference type="GeneID" id="6758899"/>
<dbReference type="CTD" id="6758899"/>
<gene>
    <name evidence="1" type="ORF">TRIADDRAFT_61733</name>
</gene>
<reference evidence="1 2" key="1">
    <citation type="journal article" date="2008" name="Nature">
        <title>The Trichoplax genome and the nature of placozoans.</title>
        <authorList>
            <person name="Srivastava M."/>
            <person name="Begovic E."/>
            <person name="Chapman J."/>
            <person name="Putnam N.H."/>
            <person name="Hellsten U."/>
            <person name="Kawashima T."/>
            <person name="Kuo A."/>
            <person name="Mitros T."/>
            <person name="Salamov A."/>
            <person name="Carpenter M.L."/>
            <person name="Signorovitch A.Y."/>
            <person name="Moreno M.A."/>
            <person name="Kamm K."/>
            <person name="Grimwood J."/>
            <person name="Schmutz J."/>
            <person name="Shapiro H."/>
            <person name="Grigoriev I.V."/>
            <person name="Buss L.W."/>
            <person name="Schierwater B."/>
            <person name="Dellaporta S.L."/>
            <person name="Rokhsar D.S."/>
        </authorList>
    </citation>
    <scope>NUCLEOTIDE SEQUENCE [LARGE SCALE GENOMIC DNA]</scope>
    <source>
        <strain evidence="1 2">Grell-BS-1999</strain>
    </source>
</reference>
<evidence type="ECO:0000313" key="1">
    <source>
        <dbReference type="EMBL" id="EDV19816.1"/>
    </source>
</evidence>
<evidence type="ECO:0000313" key="2">
    <source>
        <dbReference type="Proteomes" id="UP000009022"/>
    </source>
</evidence>
<dbReference type="AlphaFoldDB" id="B3SBT9"/>
<dbReference type="Proteomes" id="UP000009022">
    <property type="component" value="Unassembled WGS sequence"/>
</dbReference>
<dbReference type="InParanoid" id="B3SBT9"/>
<dbReference type="HOGENOM" id="CLU_2099975_0_0_1"/>